<feature type="domain" description="UmuC" evidence="2">
    <location>
        <begin position="29"/>
        <end position="203"/>
    </location>
</feature>
<keyword evidence="3" id="KW-0808">Transferase</keyword>
<dbReference type="InterPro" id="IPR043128">
    <property type="entry name" value="Rev_trsase/Diguanyl_cyclase"/>
</dbReference>
<dbReference type="Gene3D" id="3.40.1170.60">
    <property type="match status" value="1"/>
</dbReference>
<dbReference type="EC" id="2.7.7.7" evidence="3"/>
<dbReference type="InterPro" id="IPR001126">
    <property type="entry name" value="UmuC"/>
</dbReference>
<dbReference type="PANTHER" id="PTHR11076">
    <property type="entry name" value="DNA REPAIR POLYMERASE UMUC / TRANSFERASE FAMILY MEMBER"/>
    <property type="match status" value="1"/>
</dbReference>
<dbReference type="KEGG" id="amob:HG15A2_26940"/>
<dbReference type="GO" id="GO:0042276">
    <property type="term" value="P:error-prone translesion synthesis"/>
    <property type="evidence" value="ECO:0007669"/>
    <property type="project" value="TreeGrafter"/>
</dbReference>
<proteinExistence type="inferred from homology"/>
<dbReference type="GO" id="GO:0009432">
    <property type="term" value="P:SOS response"/>
    <property type="evidence" value="ECO:0007669"/>
    <property type="project" value="TreeGrafter"/>
</dbReference>
<reference evidence="3 4" key="1">
    <citation type="submission" date="2019-02" db="EMBL/GenBank/DDBJ databases">
        <title>Deep-cultivation of Planctomycetes and their phenomic and genomic characterization uncovers novel biology.</title>
        <authorList>
            <person name="Wiegand S."/>
            <person name="Jogler M."/>
            <person name="Boedeker C."/>
            <person name="Pinto D."/>
            <person name="Vollmers J."/>
            <person name="Rivas-Marin E."/>
            <person name="Kohn T."/>
            <person name="Peeters S.H."/>
            <person name="Heuer A."/>
            <person name="Rast P."/>
            <person name="Oberbeckmann S."/>
            <person name="Bunk B."/>
            <person name="Jeske O."/>
            <person name="Meyerdierks A."/>
            <person name="Storesund J.E."/>
            <person name="Kallscheuer N."/>
            <person name="Luecker S."/>
            <person name="Lage O.M."/>
            <person name="Pohl T."/>
            <person name="Merkel B.J."/>
            <person name="Hornburger P."/>
            <person name="Mueller R.-W."/>
            <person name="Bruemmer F."/>
            <person name="Labrenz M."/>
            <person name="Spormann A.M."/>
            <person name="Op den Camp H."/>
            <person name="Overmann J."/>
            <person name="Amann R."/>
            <person name="Jetten M.S.M."/>
            <person name="Mascher T."/>
            <person name="Medema M.H."/>
            <person name="Devos D.P."/>
            <person name="Kaster A.-K."/>
            <person name="Ovreas L."/>
            <person name="Rohde M."/>
            <person name="Galperin M.Y."/>
            <person name="Jogler C."/>
        </authorList>
    </citation>
    <scope>NUCLEOTIDE SEQUENCE [LARGE SCALE GENOMIC DNA]</scope>
    <source>
        <strain evidence="3 4">HG15A2</strain>
    </source>
</reference>
<dbReference type="Proteomes" id="UP000319852">
    <property type="component" value="Chromosome"/>
</dbReference>
<protein>
    <submittedName>
        <fullName evidence="3">DNA polymerase IV</fullName>
        <ecNumber evidence="3">2.7.7.7</ecNumber>
    </submittedName>
</protein>
<dbReference type="GO" id="GO:0003887">
    <property type="term" value="F:DNA-directed DNA polymerase activity"/>
    <property type="evidence" value="ECO:0007669"/>
    <property type="project" value="UniProtKB-EC"/>
</dbReference>
<dbReference type="GO" id="GO:0003684">
    <property type="term" value="F:damaged DNA binding"/>
    <property type="evidence" value="ECO:0007669"/>
    <property type="project" value="InterPro"/>
</dbReference>
<evidence type="ECO:0000313" key="4">
    <source>
        <dbReference type="Proteomes" id="UP000319852"/>
    </source>
</evidence>
<dbReference type="GO" id="GO:0006281">
    <property type="term" value="P:DNA repair"/>
    <property type="evidence" value="ECO:0007669"/>
    <property type="project" value="InterPro"/>
</dbReference>
<dbReference type="Gene3D" id="3.30.70.270">
    <property type="match status" value="1"/>
</dbReference>
<sequence length="434" mass="48137">MIAQVSLGSSPLKQPLDNIHAYSILPRMIGHVDADCFYVSAERVRHRHLLGLPVGVLGNHGACIIAKSYEMKASGVGTGVPIWEAAKICPEGIYVKRDFRWYEVLSRKMLDVVKRHSPRVEFYSVDESFFQARSWTAKDASGLQRELIREVGVPVSVGIAPTKTLAKLISDSVKPFGYGVALTESARRELLEGLPVTEITGIAKRSAVKLASHGITTCDQLAAADRAFVRWLLTKRGEDLWWELNGTSVLPINVARPVHKFVSRGGSIGRASSDRQRVAAYVVRNVERLVEALDHYKLVCDQLTLSLLFRDAPERGQRVSLLGSTSGVEPLRQAALWLLPQVWQPPRAAVHYMHVIAGRLWPRWQSQPSLFDQPALRDPQQDTRTAALETVTQQVNASVGRFALRSGMTTPLADVHADPANEYDICDIYGKSCF</sequence>
<dbReference type="Pfam" id="PF00817">
    <property type="entry name" value="IMS"/>
    <property type="match status" value="1"/>
</dbReference>
<dbReference type="Gene3D" id="1.10.150.20">
    <property type="entry name" value="5' to 3' exonuclease, C-terminal subdomain"/>
    <property type="match status" value="1"/>
</dbReference>
<keyword evidence="3" id="KW-0548">Nucleotidyltransferase</keyword>
<dbReference type="InterPro" id="IPR017961">
    <property type="entry name" value="DNA_pol_Y-fam_little_finger"/>
</dbReference>
<evidence type="ECO:0000256" key="1">
    <source>
        <dbReference type="ARBA" id="ARBA00010945"/>
    </source>
</evidence>
<accession>A0A517MWX0</accession>
<dbReference type="PANTHER" id="PTHR11076:SF34">
    <property type="entry name" value="PROTEIN UMUC"/>
    <property type="match status" value="1"/>
</dbReference>
<dbReference type="Pfam" id="PF11799">
    <property type="entry name" value="IMS_C"/>
    <property type="match status" value="1"/>
</dbReference>
<dbReference type="GO" id="GO:0005829">
    <property type="term" value="C:cytosol"/>
    <property type="evidence" value="ECO:0007669"/>
    <property type="project" value="TreeGrafter"/>
</dbReference>
<dbReference type="PROSITE" id="PS50173">
    <property type="entry name" value="UMUC"/>
    <property type="match status" value="1"/>
</dbReference>
<dbReference type="InterPro" id="IPR043502">
    <property type="entry name" value="DNA/RNA_pol_sf"/>
</dbReference>
<evidence type="ECO:0000259" key="2">
    <source>
        <dbReference type="PROSITE" id="PS50173"/>
    </source>
</evidence>
<gene>
    <name evidence="3" type="primary">dinB_2</name>
    <name evidence="3" type="ORF">HG15A2_26940</name>
</gene>
<dbReference type="EMBL" id="CP036263">
    <property type="protein sequence ID" value="QDS99371.1"/>
    <property type="molecule type" value="Genomic_DNA"/>
</dbReference>
<name>A0A517MWX0_9BACT</name>
<dbReference type="AlphaFoldDB" id="A0A517MWX0"/>
<evidence type="ECO:0000313" key="3">
    <source>
        <dbReference type="EMBL" id="QDS99371.1"/>
    </source>
</evidence>
<keyword evidence="4" id="KW-1185">Reference proteome</keyword>
<organism evidence="3 4">
    <name type="scientific">Adhaeretor mobilis</name>
    <dbReference type="NCBI Taxonomy" id="1930276"/>
    <lineage>
        <taxon>Bacteria</taxon>
        <taxon>Pseudomonadati</taxon>
        <taxon>Planctomycetota</taxon>
        <taxon>Planctomycetia</taxon>
        <taxon>Pirellulales</taxon>
        <taxon>Lacipirellulaceae</taxon>
        <taxon>Adhaeretor</taxon>
    </lineage>
</organism>
<comment type="similarity">
    <text evidence="1">Belongs to the DNA polymerase type-Y family.</text>
</comment>
<dbReference type="InterPro" id="IPR050116">
    <property type="entry name" value="DNA_polymerase-Y"/>
</dbReference>
<dbReference type="SUPFAM" id="SSF56672">
    <property type="entry name" value="DNA/RNA polymerases"/>
    <property type="match status" value="1"/>
</dbReference>